<comment type="function">
    <text evidence="1">May be involved in transcriptional regulation.</text>
</comment>
<dbReference type="InterPro" id="IPR036236">
    <property type="entry name" value="Znf_C2H2_sf"/>
</dbReference>
<dbReference type="FunFam" id="3.30.160.60:FF:001012">
    <property type="entry name" value="Zinc finger protein 236"/>
    <property type="match status" value="1"/>
</dbReference>
<keyword evidence="8" id="KW-0805">Transcription regulation</keyword>
<feature type="domain" description="C2H2-type" evidence="14">
    <location>
        <begin position="1113"/>
        <end position="1140"/>
    </location>
</feature>
<feature type="domain" description="C2H2-type" evidence="14">
    <location>
        <begin position="93"/>
        <end position="120"/>
    </location>
</feature>
<dbReference type="FunFam" id="3.30.160.60:FF:002170">
    <property type="entry name" value="Zinc finger protein 236"/>
    <property type="match status" value="1"/>
</dbReference>
<feature type="domain" description="C2H2-type" evidence="14">
    <location>
        <begin position="1640"/>
        <end position="1664"/>
    </location>
</feature>
<dbReference type="InterPro" id="IPR051643">
    <property type="entry name" value="Transcr_Reg_ZincFinger"/>
</dbReference>
<evidence type="ECO:0000256" key="2">
    <source>
        <dbReference type="ARBA" id="ARBA00004123"/>
    </source>
</evidence>
<evidence type="ECO:0000313" key="15">
    <source>
        <dbReference type="Ensembl" id="ENSCCNP00000027506.1"/>
    </source>
</evidence>
<feature type="compositionally biased region" description="Basic and acidic residues" evidence="13">
    <location>
        <begin position="339"/>
        <end position="354"/>
    </location>
</feature>
<evidence type="ECO:0000256" key="4">
    <source>
        <dbReference type="ARBA" id="ARBA00022723"/>
    </source>
</evidence>
<feature type="domain" description="C2H2-type" evidence="14">
    <location>
        <begin position="609"/>
        <end position="636"/>
    </location>
</feature>
<dbReference type="FunFam" id="3.30.160.60:FF:000376">
    <property type="entry name" value="Zinc finger protein 236"/>
    <property type="match status" value="1"/>
</dbReference>
<feature type="domain" description="C2H2-type" evidence="14">
    <location>
        <begin position="121"/>
        <end position="148"/>
    </location>
</feature>
<proteinExistence type="inferred from homology"/>
<dbReference type="GO" id="GO:0008270">
    <property type="term" value="F:zinc ion binding"/>
    <property type="evidence" value="ECO:0007669"/>
    <property type="project" value="UniProtKB-KW"/>
</dbReference>
<evidence type="ECO:0000256" key="13">
    <source>
        <dbReference type="SAM" id="MobiDB-lite"/>
    </source>
</evidence>
<reference evidence="15" key="1">
    <citation type="submission" date="2023-09" db="UniProtKB">
        <authorList>
            <consortium name="Ensembl"/>
        </authorList>
    </citation>
    <scope>IDENTIFICATION</scope>
</reference>
<dbReference type="FunFam" id="3.30.160.60:FF:000264">
    <property type="entry name" value="Zinc finger protein 236"/>
    <property type="match status" value="2"/>
</dbReference>
<dbReference type="FunFam" id="3.30.160.60:FF:000573">
    <property type="entry name" value="Putative zinc finger protein 236"/>
    <property type="match status" value="2"/>
</dbReference>
<evidence type="ECO:0000256" key="10">
    <source>
        <dbReference type="ARBA" id="ARBA00023163"/>
    </source>
</evidence>
<evidence type="ECO:0000256" key="9">
    <source>
        <dbReference type="ARBA" id="ARBA00023125"/>
    </source>
</evidence>
<dbReference type="PROSITE" id="PS50157">
    <property type="entry name" value="ZINC_FINGER_C2H2_2"/>
    <property type="match status" value="25"/>
</dbReference>
<feature type="domain" description="C2H2-type" evidence="14">
    <location>
        <begin position="462"/>
        <end position="492"/>
    </location>
</feature>
<dbReference type="SMART" id="SM00355">
    <property type="entry name" value="ZnF_C2H2"/>
    <property type="match status" value="25"/>
</dbReference>
<feature type="domain" description="C2H2-type" evidence="14">
    <location>
        <begin position="149"/>
        <end position="177"/>
    </location>
</feature>
<dbReference type="FunFam" id="3.30.160.60:FF:001071">
    <property type="entry name" value="zinc finger protein 236"/>
    <property type="match status" value="1"/>
</dbReference>
<feature type="domain" description="C2H2-type" evidence="14">
    <location>
        <begin position="581"/>
        <end position="608"/>
    </location>
</feature>
<feature type="region of interest" description="Disordered" evidence="13">
    <location>
        <begin position="1136"/>
        <end position="1161"/>
    </location>
</feature>
<dbReference type="FunFam" id="3.30.160.60:FF:000226">
    <property type="entry name" value="Zinc finger protein 236 variant"/>
    <property type="match status" value="2"/>
</dbReference>
<sequence length="1706" mass="186674">AQTPVPPKPKQNTTCNLICSECGDEFTLQSQLAIHMEEHRQELAGTRVHTCKACKEEFETSPELKEHMKTHYKVRVSGTRSYNRNIDRSGFTYSCPHCGKTFQKPSQLTRHIRIHTGERPFKCSECGKAFNQKGALQTHMIKHTGEKPHACAFCPAAFSQKGNLQSHVQRVHSEVKSGPTYNCTECSCVFKSLGSLNTHISKMHMGGPPGATSSAETAHVLTATLFQTLPLQQGETQVSSASSQQNSQTVTDVIQQLLGLSEPGTVEARQSPQPGQQLSIAVGINQDILQQALENSGLSSLPVAAPPSDCSHTQTSAAPPRSPPAPSVSAEQADPTDAGQEKGQESPEKSDKKEKKVMKKKSPFLPGSVREENGVRWHVCPYCTKEFRKPSDLVRHIRIHTHEKPFKCPQCFRAFAVKSTLTAHIKTHTGIKAFKCQCCMKSFSTSGSLKVHIRLHTGVRPFACPHCDKKFRTSGHRKTHVASHFKHTELRKMRHQRKPAKVRVGKTSVPVPDIPLQEPILITDLGLIQPIPRNQLFQSYFNNNFVNEADRPYKCFYCHRAYKKSCHLKQHIRSHTGEKPFKCSQCGRGFVSAGVLKAHVRTHTGLKSFKCLICNGAFTTGGSLRRHMGIHNDLRPYMCPYCQKTFKTSLNCKKHMKTHRYELAQQLQQHQQVDDGTVDQQSMQVAAPMPVEMESSELQPSAEAVTADPEAMLDLGPQHVAGTEDTALGQPLADPPLEADEDGFAAPQDPLPGHMDQFEEQTPTQQSFEPAGLSQGFTVTDTYNQQTQFPPVQQLQDSSTLESQALSTTFHQQTLLQVPSSDTINVTTRLLPDSSQEELDLQSQRPQFLEDSEDQSRRSYRCDYCNKGFKKSSHLKQHVRSHTGEKPYKCKLCGRGFVSSGVLKSHEKTHTGVKAFSCSICNASFTTNGSLTRHTATHMSMKPYKCPFCDEGFRTAVHCKKHMKRHQAVPPATAATAETEAGDEEEENSDRGASRKPRPEVITFTEEETAQLAKIRPQESATVSEKVLVQSAAEKDRVSEMKDKQAELEAEPKHANCCSYCPKSFKKPSDLVHATPSMQCSQKLFSCHVCSNAFSTKGSLKVHMRLHTGAKPFKCPHCELRFRTSGRRKTHMQFHYKPDPKKTRKPVAQSSSEGLPPANLLNSSSPDPSVFIMNNSVLTGQFDQNLLQQGLVGQAILPASVSAGGDLTVSLTDASLSGLESIQLQLAANLVGPNVQISGIDAPSISNITLQIDPSILQQTLQQGSLLTQPLTAEPGTASQSSSLPTTTDSTVPASVVIQPISGLSLQPTVTSANLTIGPLSEQDSALTTSSGTQDLTQVMTSQGLMSTSTGPHEITLTINNSSLSQVLAQATGPTTTPSSGSPQEITLTISELNPTSGSLPSTTPMSPSAISTQNLVMSSSGVGGDASVTLTLADTQGVLSGGLDTVTLNITSQGQQFPALLTDSSLSGQGGAGSPQVILVSHTPQPPSATCEEIAYQVTDVSAHLTPSSQPEKESPAHQCLDCDRTFSSAAVLMHHSKEVHGKERVHGCRVCRKAFKRATHLKEHMLTHQAGPSLSSQKPRVFKCDTCDKAFAKPSQLERHSRIHTGERPFHCTLCEKAFNQKSALQVHMKKHTGERPYRCDYCVMGFTQKSNMKLHMKRAHSFVGTLQGATVVQEQDGEELRTLHLEEVVQEAAGEWQTLTNVF</sequence>
<feature type="domain" description="C2H2-type" evidence="14">
    <location>
        <begin position="916"/>
        <end position="943"/>
    </location>
</feature>
<dbReference type="FunFam" id="3.30.160.60:FF:000308">
    <property type="entry name" value="zinc finger protein 236 isoform X1"/>
    <property type="match status" value="2"/>
</dbReference>
<evidence type="ECO:0000256" key="3">
    <source>
        <dbReference type="ARBA" id="ARBA00006991"/>
    </source>
</evidence>
<dbReference type="GO" id="GO:0000978">
    <property type="term" value="F:RNA polymerase II cis-regulatory region sequence-specific DNA binding"/>
    <property type="evidence" value="ECO:0007669"/>
    <property type="project" value="TreeGrafter"/>
</dbReference>
<evidence type="ECO:0000259" key="14">
    <source>
        <dbReference type="PROSITE" id="PS50157"/>
    </source>
</evidence>
<dbReference type="PANTHER" id="PTHR24396:SF21">
    <property type="entry name" value="ZINC FINGER PROTEIN 236"/>
    <property type="match status" value="1"/>
</dbReference>
<feature type="domain" description="C2H2-type" evidence="14">
    <location>
        <begin position="1584"/>
        <end position="1611"/>
    </location>
</feature>
<feature type="domain" description="C2H2-type" evidence="14">
    <location>
        <begin position="1085"/>
        <end position="1112"/>
    </location>
</feature>
<feature type="domain" description="C2H2-type" evidence="14">
    <location>
        <begin position="888"/>
        <end position="915"/>
    </location>
</feature>
<dbReference type="FunFam" id="3.30.160.60:FF:002376">
    <property type="entry name" value="Zinc finger protein 236"/>
    <property type="match status" value="1"/>
</dbReference>
<comment type="subcellular location">
    <subcellularLocation>
        <location evidence="2">Nucleus</location>
    </subcellularLocation>
</comment>
<feature type="region of interest" description="Disordered" evidence="13">
    <location>
        <begin position="1272"/>
        <end position="1291"/>
    </location>
</feature>
<feature type="region of interest" description="Disordered" evidence="13">
    <location>
        <begin position="968"/>
        <end position="1000"/>
    </location>
</feature>
<name>A0A8C0XJS4_CASCN</name>
<evidence type="ECO:0000256" key="11">
    <source>
        <dbReference type="ARBA" id="ARBA00023242"/>
    </source>
</evidence>
<keyword evidence="9" id="KW-0238">DNA-binding</keyword>
<accession>A0A8C0XJS4</accession>
<feature type="compositionally biased region" description="Basic and acidic residues" evidence="13">
    <location>
        <begin position="989"/>
        <end position="999"/>
    </location>
</feature>
<keyword evidence="6 12" id="KW-0863">Zinc-finger</keyword>
<feature type="domain" description="C2H2-type" evidence="14">
    <location>
        <begin position="860"/>
        <end position="887"/>
    </location>
</feature>
<dbReference type="FunFam" id="3.30.160.60:FF:000385">
    <property type="entry name" value="Zinc finger protein 236 variant"/>
    <property type="match status" value="1"/>
</dbReference>
<feature type="domain" description="C2H2-type" evidence="14">
    <location>
        <begin position="553"/>
        <end position="580"/>
    </location>
</feature>
<dbReference type="Gene3D" id="3.30.160.60">
    <property type="entry name" value="Classic Zinc Finger"/>
    <property type="match status" value="22"/>
</dbReference>
<dbReference type="GO" id="GO:0005634">
    <property type="term" value="C:nucleus"/>
    <property type="evidence" value="ECO:0007669"/>
    <property type="project" value="UniProtKB-SubCell"/>
</dbReference>
<dbReference type="FunFam" id="3.30.160.60:FF:000301">
    <property type="entry name" value="Zinc finger protein 236"/>
    <property type="match status" value="2"/>
</dbReference>
<dbReference type="InterPro" id="IPR013087">
    <property type="entry name" value="Znf_C2H2_type"/>
</dbReference>
<dbReference type="PANTHER" id="PTHR24396">
    <property type="entry name" value="ZINC FINGER PROTEIN"/>
    <property type="match status" value="1"/>
</dbReference>
<comment type="similarity">
    <text evidence="3">Belongs to the krueppel C2H2-type zinc-finger protein family.</text>
</comment>
<feature type="domain" description="C2H2-type" evidence="14">
    <location>
        <begin position="181"/>
        <end position="209"/>
    </location>
</feature>
<feature type="region of interest" description="Disordered" evidence="13">
    <location>
        <begin position="300"/>
        <end position="367"/>
    </location>
</feature>
<feature type="domain" description="C2H2-type" evidence="14">
    <location>
        <begin position="434"/>
        <end position="461"/>
    </location>
</feature>
<feature type="domain" description="C2H2-type" evidence="14">
    <location>
        <begin position="17"/>
        <end position="44"/>
    </location>
</feature>
<feature type="domain" description="C2H2-type" evidence="14">
    <location>
        <begin position="1548"/>
        <end position="1575"/>
    </location>
</feature>
<feature type="compositionally biased region" description="Polar residues" evidence="13">
    <location>
        <begin position="1277"/>
        <end position="1291"/>
    </location>
</feature>
<keyword evidence="5" id="KW-0677">Repeat</keyword>
<keyword evidence="7" id="KW-0862">Zinc</keyword>
<feature type="domain" description="C2H2-type" evidence="14">
    <location>
        <begin position="944"/>
        <end position="971"/>
    </location>
</feature>
<dbReference type="FunFam" id="3.30.160.60:FF:000481">
    <property type="entry name" value="zinc finger protein 236"/>
    <property type="match status" value="1"/>
</dbReference>
<organism evidence="15">
    <name type="scientific">Castor canadensis</name>
    <name type="common">American beaver</name>
    <dbReference type="NCBI Taxonomy" id="51338"/>
    <lineage>
        <taxon>Eukaryota</taxon>
        <taxon>Metazoa</taxon>
        <taxon>Chordata</taxon>
        <taxon>Craniata</taxon>
        <taxon>Vertebrata</taxon>
        <taxon>Euteleostomi</taxon>
        <taxon>Mammalia</taxon>
        <taxon>Eutheria</taxon>
        <taxon>Euarchontoglires</taxon>
        <taxon>Glires</taxon>
        <taxon>Rodentia</taxon>
        <taxon>Castorimorpha</taxon>
        <taxon>Castoridae</taxon>
        <taxon>Castor</taxon>
    </lineage>
</organism>
<evidence type="ECO:0000256" key="5">
    <source>
        <dbReference type="ARBA" id="ARBA00022737"/>
    </source>
</evidence>
<protein>
    <recommendedName>
        <fullName evidence="14">C2H2-type domain-containing protein</fullName>
    </recommendedName>
</protein>
<dbReference type="GO" id="GO:0000981">
    <property type="term" value="F:DNA-binding transcription factor activity, RNA polymerase II-specific"/>
    <property type="evidence" value="ECO:0007669"/>
    <property type="project" value="TreeGrafter"/>
</dbReference>
<evidence type="ECO:0000256" key="8">
    <source>
        <dbReference type="ARBA" id="ARBA00023015"/>
    </source>
</evidence>
<feature type="domain" description="C2H2-type" evidence="14">
    <location>
        <begin position="406"/>
        <end position="433"/>
    </location>
</feature>
<dbReference type="PROSITE" id="PS00028">
    <property type="entry name" value="ZINC_FINGER_C2H2_1"/>
    <property type="match status" value="24"/>
</dbReference>
<feature type="region of interest" description="Disordered" evidence="13">
    <location>
        <begin position="721"/>
        <end position="772"/>
    </location>
</feature>
<evidence type="ECO:0000256" key="1">
    <source>
        <dbReference type="ARBA" id="ARBA00003767"/>
    </source>
</evidence>
<dbReference type="Pfam" id="PF13912">
    <property type="entry name" value="zf-C2H2_6"/>
    <property type="match status" value="2"/>
</dbReference>
<keyword evidence="10" id="KW-0804">Transcription</keyword>
<evidence type="ECO:0000256" key="7">
    <source>
        <dbReference type="ARBA" id="ARBA00022833"/>
    </source>
</evidence>
<keyword evidence="4" id="KW-0479">Metal-binding</keyword>
<keyword evidence="11" id="KW-0539">Nucleus</keyword>
<dbReference type="Ensembl" id="ENSCCNT00000034808.1">
    <property type="protein sequence ID" value="ENSCCNP00000027506.1"/>
    <property type="gene ID" value="ENSCCNG00000026523.1"/>
</dbReference>
<dbReference type="SUPFAM" id="SSF57667">
    <property type="entry name" value="beta-beta-alpha zinc fingers"/>
    <property type="match status" value="13"/>
</dbReference>
<feature type="domain" description="C2H2-type" evidence="14">
    <location>
        <begin position="637"/>
        <end position="664"/>
    </location>
</feature>
<dbReference type="FunFam" id="3.30.160.60:FF:002098">
    <property type="entry name" value="Zinc finger protein 236"/>
    <property type="match status" value="1"/>
</dbReference>
<feature type="domain" description="C2H2-type" evidence="14">
    <location>
        <begin position="1519"/>
        <end position="1547"/>
    </location>
</feature>
<evidence type="ECO:0000256" key="12">
    <source>
        <dbReference type="PROSITE-ProRule" id="PRU00042"/>
    </source>
</evidence>
<gene>
    <name evidence="15" type="primary">Znf236</name>
</gene>
<feature type="domain" description="C2H2-type" evidence="14">
    <location>
        <begin position="378"/>
        <end position="405"/>
    </location>
</feature>
<feature type="domain" description="C2H2-type" evidence="14">
    <location>
        <begin position="1612"/>
        <end position="1639"/>
    </location>
</feature>
<evidence type="ECO:0000256" key="6">
    <source>
        <dbReference type="ARBA" id="ARBA00022771"/>
    </source>
</evidence>
<feature type="region of interest" description="Disordered" evidence="13">
    <location>
        <begin position="831"/>
        <end position="854"/>
    </location>
</feature>
<feature type="domain" description="C2H2-type" evidence="14">
    <location>
        <begin position="49"/>
        <end position="76"/>
    </location>
</feature>
<dbReference type="FunFam" id="3.30.160.60:FF:001017">
    <property type="entry name" value="Zinc finger protein 236 variant"/>
    <property type="match status" value="1"/>
</dbReference>
<dbReference type="FunFam" id="3.30.160.60:FF:001535">
    <property type="entry name" value="Zinc finger protein 236"/>
    <property type="match status" value="1"/>
</dbReference>
<dbReference type="Pfam" id="PF00096">
    <property type="entry name" value="zf-C2H2"/>
    <property type="match status" value="14"/>
</dbReference>